<dbReference type="PANTHER" id="PTHR10772:SF58">
    <property type="entry name" value="CO-CHAPERONIN GROES"/>
    <property type="match status" value="1"/>
</dbReference>
<dbReference type="NCBIfam" id="NF001527">
    <property type="entry name" value="PRK00364.1-2"/>
    <property type="match status" value="1"/>
</dbReference>
<dbReference type="NCBIfam" id="NF001531">
    <property type="entry name" value="PRK00364.2-2"/>
    <property type="match status" value="1"/>
</dbReference>
<keyword evidence="3" id="KW-0963">Cytoplasm</keyword>
<evidence type="ECO:0000256" key="3">
    <source>
        <dbReference type="HAMAP-Rule" id="MF_00580"/>
    </source>
</evidence>
<name>A0ABZ2N7H8_9BACI</name>
<proteinExistence type="inferred from homology"/>
<dbReference type="Pfam" id="PF00166">
    <property type="entry name" value="Cpn10"/>
    <property type="match status" value="1"/>
</dbReference>
<accession>A0ABZ2N7H8</accession>
<dbReference type="SMART" id="SM00883">
    <property type="entry name" value="Cpn10"/>
    <property type="match status" value="1"/>
</dbReference>
<dbReference type="EMBL" id="CP147404">
    <property type="protein sequence ID" value="WXB93535.1"/>
    <property type="molecule type" value="Genomic_DNA"/>
</dbReference>
<dbReference type="NCBIfam" id="NF001534">
    <property type="entry name" value="PRK00364.2-5"/>
    <property type="match status" value="1"/>
</dbReference>
<dbReference type="RefSeq" id="WP_338752899.1">
    <property type="nucleotide sequence ID" value="NZ_CP147404.1"/>
</dbReference>
<keyword evidence="6" id="KW-1185">Reference proteome</keyword>
<dbReference type="Gene3D" id="2.30.33.40">
    <property type="entry name" value="GroES chaperonin"/>
    <property type="match status" value="1"/>
</dbReference>
<dbReference type="PRINTS" id="PR00297">
    <property type="entry name" value="CHAPERONIN10"/>
</dbReference>
<gene>
    <name evidence="3 5" type="primary">groES</name>
    <name evidence="3" type="synonym">groS</name>
    <name evidence="5" type="ORF">WDJ61_02455</name>
</gene>
<dbReference type="InterPro" id="IPR020818">
    <property type="entry name" value="Chaperonin_GroES"/>
</dbReference>
<protein>
    <recommendedName>
        <fullName evidence="3">Co-chaperonin GroES</fullName>
    </recommendedName>
    <alternativeName>
        <fullName evidence="3">10 kDa chaperonin</fullName>
    </alternativeName>
    <alternativeName>
        <fullName evidence="3">Chaperonin-10</fullName>
        <shortName evidence="3">Cpn10</shortName>
    </alternativeName>
</protein>
<evidence type="ECO:0000256" key="1">
    <source>
        <dbReference type="ARBA" id="ARBA00006975"/>
    </source>
</evidence>
<dbReference type="HAMAP" id="MF_00580">
    <property type="entry name" value="CH10"/>
    <property type="match status" value="1"/>
</dbReference>
<comment type="similarity">
    <text evidence="1 3 4">Belongs to the GroES chaperonin family.</text>
</comment>
<dbReference type="PANTHER" id="PTHR10772">
    <property type="entry name" value="10 KDA HEAT SHOCK PROTEIN"/>
    <property type="match status" value="1"/>
</dbReference>
<dbReference type="InterPro" id="IPR037124">
    <property type="entry name" value="Chaperonin_GroES_sf"/>
</dbReference>
<evidence type="ECO:0000313" key="5">
    <source>
        <dbReference type="EMBL" id="WXB93535.1"/>
    </source>
</evidence>
<comment type="function">
    <text evidence="3 4">Together with the chaperonin GroEL, plays an essential role in assisting protein folding. The GroEL-GroES system forms a nano-cage that allows encapsulation of the non-native substrate proteins and provides a physical environment optimized to promote and accelerate protein folding. GroES binds to the apical surface of the GroEL ring, thereby capping the opening of the GroEL channel.</text>
</comment>
<keyword evidence="2 3" id="KW-0143">Chaperone</keyword>
<dbReference type="NCBIfam" id="NF001532">
    <property type="entry name" value="PRK00364.2-3"/>
    <property type="match status" value="1"/>
</dbReference>
<organism evidence="5 6">
    <name type="scientific">Bacillus kandeliae</name>
    <dbReference type="NCBI Taxonomy" id="3129297"/>
    <lineage>
        <taxon>Bacteria</taxon>
        <taxon>Bacillati</taxon>
        <taxon>Bacillota</taxon>
        <taxon>Bacilli</taxon>
        <taxon>Bacillales</taxon>
        <taxon>Bacillaceae</taxon>
        <taxon>Bacillus</taxon>
    </lineage>
</organism>
<evidence type="ECO:0000313" key="6">
    <source>
        <dbReference type="Proteomes" id="UP001387364"/>
    </source>
</evidence>
<dbReference type="PROSITE" id="PS00681">
    <property type="entry name" value="CHAPERONINS_CPN10"/>
    <property type="match status" value="1"/>
</dbReference>
<dbReference type="CDD" id="cd00320">
    <property type="entry name" value="cpn10"/>
    <property type="match status" value="1"/>
</dbReference>
<dbReference type="InterPro" id="IPR011032">
    <property type="entry name" value="GroES-like_sf"/>
</dbReference>
<sequence length="95" mass="10272">MLKPLGDRVVIELLESEEKTASGIVLPDSAKEKPQEGKIVAVGTGRVLENGERVALEVAVGDRIIFSKYAGTEVKYQGSEYLILRDSDILAVIGE</sequence>
<comment type="subunit">
    <text evidence="3">Heptamer of 7 subunits arranged in a ring. Interacts with the chaperonin GroEL.</text>
</comment>
<reference evidence="5 6" key="1">
    <citation type="submission" date="2024-02" db="EMBL/GenBank/DDBJ databases">
        <title>Seven novel Bacillus-like species.</title>
        <authorList>
            <person name="Liu G."/>
        </authorList>
    </citation>
    <scope>NUCLEOTIDE SEQUENCE [LARGE SCALE GENOMIC DNA]</scope>
    <source>
        <strain evidence="5 6">FJAT-52991</strain>
    </source>
</reference>
<dbReference type="Proteomes" id="UP001387364">
    <property type="component" value="Chromosome"/>
</dbReference>
<dbReference type="SUPFAM" id="SSF50129">
    <property type="entry name" value="GroES-like"/>
    <property type="match status" value="1"/>
</dbReference>
<dbReference type="NCBIfam" id="NF001533">
    <property type="entry name" value="PRK00364.2-4"/>
    <property type="match status" value="1"/>
</dbReference>
<comment type="subcellular location">
    <subcellularLocation>
        <location evidence="3">Cytoplasm</location>
    </subcellularLocation>
</comment>
<evidence type="ECO:0000256" key="4">
    <source>
        <dbReference type="RuleBase" id="RU000535"/>
    </source>
</evidence>
<dbReference type="NCBIfam" id="NF001530">
    <property type="entry name" value="PRK00364.1-6"/>
    <property type="match status" value="1"/>
</dbReference>
<dbReference type="InterPro" id="IPR018369">
    <property type="entry name" value="Chaprnonin_Cpn10_CS"/>
</dbReference>
<evidence type="ECO:0000256" key="2">
    <source>
        <dbReference type="ARBA" id="ARBA00023186"/>
    </source>
</evidence>